<evidence type="ECO:0000256" key="1">
    <source>
        <dbReference type="SAM" id="Coils"/>
    </source>
</evidence>
<evidence type="ECO:0000313" key="2">
    <source>
        <dbReference type="Proteomes" id="UP000887566"/>
    </source>
</evidence>
<reference evidence="3" key="1">
    <citation type="submission" date="2022-11" db="UniProtKB">
        <authorList>
            <consortium name="WormBaseParasite"/>
        </authorList>
    </citation>
    <scope>IDENTIFICATION</scope>
</reference>
<keyword evidence="1" id="KW-0175">Coiled coil</keyword>
<dbReference type="AlphaFoldDB" id="A0A914VQY5"/>
<proteinExistence type="predicted"/>
<sequence>MDAIHNVVEKTKELFSGDSHTIDNDVVRAAEREEEMRHKMVQEQIAADMKIAKAAEKVEKRQHELNLQNIRGNADIADAAHDCVKELSKQEVVGDMATDRINDTAVPTGYIETYQQPFIADRGYPAIDTTNRARVVEQQLSAQQDQLKSEKKAEKDVYEAADDLEKEGRKQNEKIMKGNEKLAKAVDELDTAIVKKEEKRAAAEERIDEATQEKMAILQNRQVPQRCQDAMLEGATGAPVDQTVYTRTEIH</sequence>
<dbReference type="Proteomes" id="UP000887566">
    <property type="component" value="Unplaced"/>
</dbReference>
<organism evidence="2 3">
    <name type="scientific">Plectus sambesii</name>
    <dbReference type="NCBI Taxonomy" id="2011161"/>
    <lineage>
        <taxon>Eukaryota</taxon>
        <taxon>Metazoa</taxon>
        <taxon>Ecdysozoa</taxon>
        <taxon>Nematoda</taxon>
        <taxon>Chromadorea</taxon>
        <taxon>Plectida</taxon>
        <taxon>Plectina</taxon>
        <taxon>Plectoidea</taxon>
        <taxon>Plectidae</taxon>
        <taxon>Plectus</taxon>
    </lineage>
</organism>
<evidence type="ECO:0000313" key="3">
    <source>
        <dbReference type="WBParaSite" id="PSAMB.scaffold237size62691.g3597.t1"/>
    </source>
</evidence>
<protein>
    <submittedName>
        <fullName evidence="3">Uncharacterized protein</fullName>
    </submittedName>
</protein>
<accession>A0A914VQY5</accession>
<dbReference type="WBParaSite" id="PSAMB.scaffold237size62691.g3597.t1">
    <property type="protein sequence ID" value="PSAMB.scaffold237size62691.g3597.t1"/>
    <property type="gene ID" value="PSAMB.scaffold237size62691.g3597"/>
</dbReference>
<name>A0A914VQY5_9BILA</name>
<keyword evidence="2" id="KW-1185">Reference proteome</keyword>
<feature type="coiled-coil region" evidence="1">
    <location>
        <begin position="133"/>
        <end position="220"/>
    </location>
</feature>